<keyword evidence="4 10" id="KW-1003">Cell membrane</keyword>
<name>A0AAP7FLK6_9PSED</name>
<evidence type="ECO:0000256" key="2">
    <source>
        <dbReference type="ARBA" id="ARBA00006148"/>
    </source>
</evidence>
<comment type="similarity">
    <text evidence="2 10">Belongs to the dicarboxylate/amino acid:cation symporter (DAACS) (TC 2.A.23) family.</text>
</comment>
<dbReference type="PANTHER" id="PTHR42865:SF1">
    <property type="entry name" value="AEROBIC C4-DICARBOXYLATE TRANSPORT PROTEIN"/>
    <property type="match status" value="1"/>
</dbReference>
<dbReference type="GO" id="GO:0015138">
    <property type="term" value="F:fumarate transmembrane transporter activity"/>
    <property type="evidence" value="ECO:0007669"/>
    <property type="project" value="TreeGrafter"/>
</dbReference>
<evidence type="ECO:0000256" key="9">
    <source>
        <dbReference type="ARBA" id="ARBA00023136"/>
    </source>
</evidence>
<dbReference type="InterPro" id="IPR036458">
    <property type="entry name" value="Na:dicarbo_symporter_sf"/>
</dbReference>
<dbReference type="PRINTS" id="PR00173">
    <property type="entry name" value="EDTRNSPORT"/>
</dbReference>
<dbReference type="GO" id="GO:0070778">
    <property type="term" value="P:L-aspartate transmembrane transport"/>
    <property type="evidence" value="ECO:0007669"/>
    <property type="project" value="TreeGrafter"/>
</dbReference>
<dbReference type="PANTHER" id="PTHR42865">
    <property type="entry name" value="PROTON/GLUTAMATE-ASPARTATE SYMPORTER"/>
    <property type="match status" value="1"/>
</dbReference>
<keyword evidence="3 10" id="KW-0813">Transport</keyword>
<dbReference type="FunFam" id="1.10.3860.10:FF:000001">
    <property type="entry name" value="C4-dicarboxylate transport protein"/>
    <property type="match status" value="1"/>
</dbReference>
<dbReference type="GO" id="GO:0015141">
    <property type="term" value="F:succinate transmembrane transporter activity"/>
    <property type="evidence" value="ECO:0007669"/>
    <property type="project" value="TreeGrafter"/>
</dbReference>
<dbReference type="NCBIfam" id="NF009587">
    <property type="entry name" value="PRK13027.1"/>
    <property type="match status" value="1"/>
</dbReference>
<dbReference type="RefSeq" id="WP_016712021.1">
    <property type="nucleotide sequence ID" value="NZ_CP022562.1"/>
</dbReference>
<dbReference type="GeneID" id="49870269"/>
<feature type="transmembrane region" description="Helical" evidence="10">
    <location>
        <begin position="78"/>
        <end position="101"/>
    </location>
</feature>
<feature type="transmembrane region" description="Helical" evidence="10">
    <location>
        <begin position="354"/>
        <end position="377"/>
    </location>
</feature>
<comment type="subcellular location">
    <subcellularLocation>
        <location evidence="1 10">Cell membrane</location>
        <topology evidence="1 10">Multi-pass membrane protein</topology>
    </subcellularLocation>
</comment>
<protein>
    <recommendedName>
        <fullName evidence="10">C4-dicarboxylate transport protein</fullName>
    </recommendedName>
</protein>
<evidence type="ECO:0000256" key="4">
    <source>
        <dbReference type="ARBA" id="ARBA00022475"/>
    </source>
</evidence>
<dbReference type="Pfam" id="PF00375">
    <property type="entry name" value="SDF"/>
    <property type="match status" value="1"/>
</dbReference>
<evidence type="ECO:0000256" key="7">
    <source>
        <dbReference type="ARBA" id="ARBA00022847"/>
    </source>
</evidence>
<keyword evidence="6 10" id="KW-0812">Transmembrane</keyword>
<dbReference type="SUPFAM" id="SSF118215">
    <property type="entry name" value="Proton glutamate symport protein"/>
    <property type="match status" value="1"/>
</dbReference>
<comment type="function">
    <text evidence="10">Responsible for the transport of dicarboxylates such as succinate, fumarate, and malate across the membrane.</text>
</comment>
<evidence type="ECO:0000256" key="3">
    <source>
        <dbReference type="ARBA" id="ARBA00022448"/>
    </source>
</evidence>
<feature type="transmembrane region" description="Helical" evidence="10">
    <location>
        <begin position="49"/>
        <end position="66"/>
    </location>
</feature>
<feature type="transmembrane region" description="Helical" evidence="10">
    <location>
        <begin position="190"/>
        <end position="215"/>
    </location>
</feature>
<dbReference type="NCBIfam" id="NF002461">
    <property type="entry name" value="PRK01663.1"/>
    <property type="match status" value="1"/>
</dbReference>
<keyword evidence="9 10" id="KW-0472">Membrane</keyword>
<dbReference type="GO" id="GO:0015366">
    <property type="term" value="F:malate:proton symporter activity"/>
    <property type="evidence" value="ECO:0007669"/>
    <property type="project" value="TreeGrafter"/>
</dbReference>
<organism evidence="11 12">
    <name type="scientific">Pseudomonas monteilii</name>
    <dbReference type="NCBI Taxonomy" id="76759"/>
    <lineage>
        <taxon>Bacteria</taxon>
        <taxon>Pseudomonadati</taxon>
        <taxon>Pseudomonadota</taxon>
        <taxon>Gammaproteobacteria</taxon>
        <taxon>Pseudomonadales</taxon>
        <taxon>Pseudomonadaceae</taxon>
        <taxon>Pseudomonas</taxon>
    </lineage>
</organism>
<sequence length="440" mass="46254">MTTRQPLYKSLYVQVLVAITIGILLGHYYPETGVALKPLGDGFVKLIKMVIAPIIFCTVVSGIAGMQSMKSVGKTGGYALLYFEIVSTIALIIGLVVVNVVKPGAGMHIDVSTLNASSVAAYAAAGAQQTTVGFLLNVIPNTVVGAFANGDILQVLMFSVLFGFALHRLGSYGKPVLDMIDRFAHVMFNIINMIMKLAPIGAFGAMAFTIGQYGVGSLVQLGYLMACFYITCLLFVLVVLGGICRAHGFSVLKLIRYIREELLIVLGTSSSESALPRMLAKMERLGAKKSVVGLVIPTGYSFNLDGTSIYLTMAAVFIAQATDTTMDITHQITLLLVLLVASKGAAGVTGSGFIVLAATLSAVGHLPVAGLALILGIDRFMSEARALTNLVGNAVATVVVAKWVKEMDNDKLASELASGGAPLIDTRPTDDLGVAEGPAR</sequence>
<proteinExistence type="inferred from homology"/>
<reference evidence="12" key="1">
    <citation type="submission" date="2016-02" db="EMBL/GenBank/DDBJ databases">
        <title>Dietzia cinnamea strain CD11_5 genome sequencing and assembly.</title>
        <authorList>
            <person name="Kaur G."/>
            <person name="Nair G.R."/>
            <person name="Mayilraj S."/>
        </authorList>
    </citation>
    <scope>NUCLEOTIDE SEQUENCE [LARGE SCALE GENOMIC DNA]</scope>
    <source>
        <strain evidence="12">CD10_2</strain>
    </source>
</reference>
<keyword evidence="5" id="KW-0997">Cell inner membrane</keyword>
<accession>A0AAP7FLK6</accession>
<dbReference type="HAMAP" id="MF_01300">
    <property type="entry name" value="C4_dicarb_transport"/>
    <property type="match status" value="1"/>
</dbReference>
<keyword evidence="8 10" id="KW-1133">Transmembrane helix</keyword>
<feature type="transmembrane region" description="Helical" evidence="10">
    <location>
        <begin position="300"/>
        <end position="319"/>
    </location>
</feature>
<evidence type="ECO:0000256" key="8">
    <source>
        <dbReference type="ARBA" id="ARBA00022989"/>
    </source>
</evidence>
<evidence type="ECO:0000256" key="5">
    <source>
        <dbReference type="ARBA" id="ARBA00022519"/>
    </source>
</evidence>
<feature type="transmembrane region" description="Helical" evidence="10">
    <location>
        <begin position="221"/>
        <end position="241"/>
    </location>
</feature>
<dbReference type="GO" id="GO:0005886">
    <property type="term" value="C:plasma membrane"/>
    <property type="evidence" value="ECO:0007669"/>
    <property type="project" value="UniProtKB-SubCell"/>
</dbReference>
<dbReference type="AlphaFoldDB" id="A0AAP7FLK6"/>
<feature type="transmembrane region" description="Helical" evidence="10">
    <location>
        <begin position="12"/>
        <end position="29"/>
    </location>
</feature>
<feature type="transmembrane region" description="Helical" evidence="10">
    <location>
        <begin position="152"/>
        <end position="169"/>
    </location>
</feature>
<dbReference type="InterPro" id="IPR023954">
    <property type="entry name" value="C4_dicarb_transport"/>
</dbReference>
<dbReference type="EMBL" id="LSTU01000036">
    <property type="protein sequence ID" value="OAH49287.1"/>
    <property type="molecule type" value="Genomic_DNA"/>
</dbReference>
<dbReference type="Gene3D" id="1.10.3860.10">
    <property type="entry name" value="Sodium:dicarboxylate symporter"/>
    <property type="match status" value="1"/>
</dbReference>
<evidence type="ECO:0000313" key="11">
    <source>
        <dbReference type="EMBL" id="OAH49287.1"/>
    </source>
</evidence>
<keyword evidence="7 10" id="KW-0769">Symport</keyword>
<comment type="caution">
    <text evidence="11">The sequence shown here is derived from an EMBL/GenBank/DDBJ whole genome shotgun (WGS) entry which is preliminary data.</text>
</comment>
<dbReference type="PROSITE" id="PS00713">
    <property type="entry name" value="NA_DICARBOXYL_SYMP_1"/>
    <property type="match status" value="1"/>
</dbReference>
<evidence type="ECO:0000256" key="1">
    <source>
        <dbReference type="ARBA" id="ARBA00004651"/>
    </source>
</evidence>
<dbReference type="PROSITE" id="PS00714">
    <property type="entry name" value="NA_DICARBOXYL_SYMP_2"/>
    <property type="match status" value="1"/>
</dbReference>
<feature type="transmembrane region" description="Helical" evidence="10">
    <location>
        <begin position="331"/>
        <end position="348"/>
    </location>
</feature>
<dbReference type="Proteomes" id="UP000077242">
    <property type="component" value="Unassembled WGS sequence"/>
</dbReference>
<evidence type="ECO:0000256" key="6">
    <source>
        <dbReference type="ARBA" id="ARBA00022692"/>
    </source>
</evidence>
<evidence type="ECO:0000313" key="12">
    <source>
        <dbReference type="Proteomes" id="UP000077242"/>
    </source>
</evidence>
<evidence type="ECO:0000256" key="10">
    <source>
        <dbReference type="HAMAP-Rule" id="MF_01300"/>
    </source>
</evidence>
<dbReference type="InterPro" id="IPR018107">
    <property type="entry name" value="Na-dicarboxylate_symporter_CS"/>
</dbReference>
<gene>
    <name evidence="10" type="primary">dctA</name>
    <name evidence="11" type="ORF">AYJ70_23520</name>
</gene>
<dbReference type="InterPro" id="IPR001991">
    <property type="entry name" value="Na-dicarboxylate_symporter"/>
</dbReference>